<keyword evidence="2" id="KW-1185">Reference proteome</keyword>
<evidence type="ECO:0000313" key="2">
    <source>
        <dbReference type="Proteomes" id="UP001146019"/>
    </source>
</evidence>
<organism evidence="1 2">
    <name type="scientific">Acinetobacter nematophilus</name>
    <dbReference type="NCBI Taxonomy" id="2994642"/>
    <lineage>
        <taxon>Bacteria</taxon>
        <taxon>Pseudomonadati</taxon>
        <taxon>Pseudomonadota</taxon>
        <taxon>Gammaproteobacteria</taxon>
        <taxon>Moraxellales</taxon>
        <taxon>Moraxellaceae</taxon>
        <taxon>Acinetobacter</taxon>
    </lineage>
</organism>
<sequence>MGVGGASPTVGTSCATCLKKFLVHFRRPQDYSGNYGFDWLRDDYIYANKFIAEASNAKKPLCVDVQKLKNEYKTDVKNPISPYGQEYFPAWLSLFSYIEDSNSPHISKMTKDGVKLDLFIEEIEPLSNDGTELIFECQNNFIQLSPKQIPLVNALKKKVKDSDGKKQYYHLARSILIKCQGGWLNDHEEIKVFAKKGSVKVEVGKLMLYKNSIVKHADIILIPVVTEYRGGKPVLPDRVDAYEYLIKRIAFNQALIRAEIKREAVLDLTKYQNDPLVNFIQGATSKTQASNFARVLRELYNKYGPIQVNGGIDQNGNGISNSKKTFVFLTTKQTEAGGVCTLDGHVWGDMVIVFKSNLNHAHSYPHELGHSFSLPHTFQKGSMAKHTFYRGSTENYMDYMTDSLGNNNPFHTDKKSFTFFKWQWDIMRQDKSMN</sequence>
<dbReference type="SUPFAM" id="SSF55486">
    <property type="entry name" value="Metalloproteases ('zincins'), catalytic domain"/>
    <property type="match status" value="1"/>
</dbReference>
<dbReference type="AlphaFoldDB" id="A0A9X3IJ74"/>
<name>A0A9X3IJ74_9GAMM</name>
<reference evidence="1" key="1">
    <citation type="submission" date="2022-11" db="EMBL/GenBank/DDBJ databases">
        <title>Biodiversity and phylogenetic relationships of bacteria.</title>
        <authorList>
            <person name="Machado R.A.R."/>
            <person name="Bhat A."/>
            <person name="Loulou A."/>
            <person name="Kallel S."/>
        </authorList>
    </citation>
    <scope>NUCLEOTIDE SEQUENCE</scope>
    <source>
        <strain evidence="1">A-IN1</strain>
    </source>
</reference>
<accession>A0A9X3IJ74</accession>
<comment type="caution">
    <text evidence="1">The sequence shown here is derived from an EMBL/GenBank/DDBJ whole genome shotgun (WGS) entry which is preliminary data.</text>
</comment>
<gene>
    <name evidence="1" type="ORF">OSH00_19825</name>
</gene>
<dbReference type="RefSeq" id="WP_174763297.1">
    <property type="nucleotide sequence ID" value="NZ_JAPKMY010000018.1"/>
</dbReference>
<dbReference type="Proteomes" id="UP001146019">
    <property type="component" value="Unassembled WGS sequence"/>
</dbReference>
<evidence type="ECO:0000313" key="1">
    <source>
        <dbReference type="EMBL" id="MCX5469971.1"/>
    </source>
</evidence>
<dbReference type="EMBL" id="JAPKMY010000018">
    <property type="protein sequence ID" value="MCX5469971.1"/>
    <property type="molecule type" value="Genomic_DNA"/>
</dbReference>
<protein>
    <submittedName>
        <fullName evidence="1">Uncharacterized protein</fullName>
    </submittedName>
</protein>
<proteinExistence type="predicted"/>